<dbReference type="VEuPathDB" id="FungiDB:FOC1_g10013309"/>
<sequence>LHQISPNSKSGSRVPGERKPLSSHHNFAPSRNHHARSAMHVSEPMFLDYEWIRYRHRISQVHDKTNAFTTSPQLFLSKNWSRLVEVQRELNTGDFLHPVPPFAGCFVRLSIFVSKNLLSSKLILKIATPYIFRGLAPFPPLHSAPDMEARQDEDCHLSSSGRLREVVLSTDCTVERLPILVPGMAQTVKRRRKCNAYFLIERDACEAQPALLSSAPKGVWAFPLWCVKFICYL</sequence>
<proteinExistence type="predicted"/>
<dbReference type="EMBL" id="KB730093">
    <property type="protein sequence ID" value="ENH72648.1"/>
    <property type="molecule type" value="Genomic_DNA"/>
</dbReference>
<dbReference type="Proteomes" id="UP000016928">
    <property type="component" value="Unassembled WGS sequence"/>
</dbReference>
<dbReference type="OMA" id="DYEWIRY"/>
<organism evidence="2 3">
    <name type="scientific">Fusarium oxysporum f. sp. cubense (strain race 1)</name>
    <name type="common">Panama disease fungus</name>
    <dbReference type="NCBI Taxonomy" id="1229664"/>
    <lineage>
        <taxon>Eukaryota</taxon>
        <taxon>Fungi</taxon>
        <taxon>Dikarya</taxon>
        <taxon>Ascomycota</taxon>
        <taxon>Pezizomycotina</taxon>
        <taxon>Sordariomycetes</taxon>
        <taxon>Hypocreomycetidae</taxon>
        <taxon>Hypocreales</taxon>
        <taxon>Nectriaceae</taxon>
        <taxon>Fusarium</taxon>
        <taxon>Fusarium oxysporum species complex</taxon>
    </lineage>
</organism>
<reference evidence="3" key="2">
    <citation type="journal article" date="2014" name="PLoS ONE">
        <title>Genome and Transcriptome Analysis of the Fungal Pathogen Fusarium oxysporum f. sp. cubense Causing Banana Vascular Wilt Disease.</title>
        <authorList>
            <person name="Guo L."/>
            <person name="Han L."/>
            <person name="Yang L."/>
            <person name="Zeng H."/>
            <person name="Fan D."/>
            <person name="Zhu Y."/>
            <person name="Feng Y."/>
            <person name="Wang G."/>
            <person name="Peng C."/>
            <person name="Jiang X."/>
            <person name="Zhou D."/>
            <person name="Ni P."/>
            <person name="Liang C."/>
            <person name="Liu L."/>
            <person name="Wang J."/>
            <person name="Mao C."/>
            <person name="Fang X."/>
            <person name="Peng M."/>
            <person name="Huang J."/>
        </authorList>
    </citation>
    <scope>NUCLEOTIDE SEQUENCE [LARGE SCALE GENOMIC DNA]</scope>
    <source>
        <strain evidence="3">race 1</strain>
    </source>
</reference>
<evidence type="ECO:0000313" key="2">
    <source>
        <dbReference type="EMBL" id="ENH72648.1"/>
    </source>
</evidence>
<dbReference type="HOGENOM" id="CLU_1192333_0_0_1"/>
<feature type="non-terminal residue" evidence="2">
    <location>
        <position position="1"/>
    </location>
</feature>
<accession>N4U9Y9</accession>
<reference evidence="3" key="1">
    <citation type="submission" date="2012-09" db="EMBL/GenBank/DDBJ databases">
        <title>Genome sequencing and comparative transcriptomics of race 1 and race 4 of banana pathogen: Fusarium oxysporum f. sp. cubense.</title>
        <authorList>
            <person name="Fang X."/>
            <person name="Huang J."/>
        </authorList>
    </citation>
    <scope>NUCLEOTIDE SEQUENCE [LARGE SCALE GENOMIC DNA]</scope>
    <source>
        <strain evidence="3">race 1</strain>
    </source>
</reference>
<dbReference type="AlphaFoldDB" id="N4U9Y9"/>
<protein>
    <submittedName>
        <fullName evidence="2">Uncharacterized protein</fullName>
    </submittedName>
</protein>
<name>N4U9Y9_FUSC1</name>
<feature type="region of interest" description="Disordered" evidence="1">
    <location>
        <begin position="1"/>
        <end position="34"/>
    </location>
</feature>
<evidence type="ECO:0000256" key="1">
    <source>
        <dbReference type="SAM" id="MobiDB-lite"/>
    </source>
</evidence>
<dbReference type="OrthoDB" id="10269677at2759"/>
<feature type="compositionally biased region" description="Polar residues" evidence="1">
    <location>
        <begin position="1"/>
        <end position="11"/>
    </location>
</feature>
<gene>
    <name evidence="2" type="ORF">FOC1_g10013309</name>
</gene>
<evidence type="ECO:0000313" key="3">
    <source>
        <dbReference type="Proteomes" id="UP000016928"/>
    </source>
</evidence>